<evidence type="ECO:0000313" key="4">
    <source>
        <dbReference type="Proteomes" id="UP001595814"/>
    </source>
</evidence>
<name>A0ABV8JKX3_9FLAO</name>
<dbReference type="InterPro" id="IPR052367">
    <property type="entry name" value="Thiosulfate_ST/Rhodanese-like"/>
</dbReference>
<keyword evidence="4" id="KW-1185">Reference proteome</keyword>
<dbReference type="SMART" id="SM00450">
    <property type="entry name" value="RHOD"/>
    <property type="match status" value="1"/>
</dbReference>
<dbReference type="SUPFAM" id="SSF52821">
    <property type="entry name" value="Rhodanese/Cell cycle control phosphatase"/>
    <property type="match status" value="1"/>
</dbReference>
<proteinExistence type="predicted"/>
<evidence type="ECO:0000313" key="3">
    <source>
        <dbReference type="EMBL" id="MFC4095040.1"/>
    </source>
</evidence>
<feature type="domain" description="Rhodanese" evidence="2">
    <location>
        <begin position="32"/>
        <end position="115"/>
    </location>
</feature>
<sequence length="119" mass="13285">MKKVLTLLFLATLFWGCAQSKSKPITELSQKDIESSILLDVRTPQEFGEGHLEGAVNMDWFDESFQKQAETLDKSKPILIYCKMGGRSAKATQKLQSMGFDNVVNLSGGYDAYVSQKNN</sequence>
<dbReference type="PROSITE" id="PS50206">
    <property type="entry name" value="RHODANESE_3"/>
    <property type="match status" value="1"/>
</dbReference>
<dbReference type="InterPro" id="IPR001763">
    <property type="entry name" value="Rhodanese-like_dom"/>
</dbReference>
<evidence type="ECO:0000256" key="1">
    <source>
        <dbReference type="SAM" id="SignalP"/>
    </source>
</evidence>
<accession>A0ABV8JKX3</accession>
<feature type="signal peptide" evidence="1">
    <location>
        <begin position="1"/>
        <end position="20"/>
    </location>
</feature>
<dbReference type="Proteomes" id="UP001595814">
    <property type="component" value="Unassembled WGS sequence"/>
</dbReference>
<gene>
    <name evidence="3" type="ORF">ACFOUT_04085</name>
</gene>
<dbReference type="RefSeq" id="WP_187458624.1">
    <property type="nucleotide sequence ID" value="NZ_JACYFJ010000001.1"/>
</dbReference>
<organism evidence="3 4">
    <name type="scientific">Euzebyella saccharophila</name>
    <dbReference type="NCBI Taxonomy" id="679664"/>
    <lineage>
        <taxon>Bacteria</taxon>
        <taxon>Pseudomonadati</taxon>
        <taxon>Bacteroidota</taxon>
        <taxon>Flavobacteriia</taxon>
        <taxon>Flavobacteriales</taxon>
        <taxon>Flavobacteriaceae</taxon>
        <taxon>Euzebyella</taxon>
    </lineage>
</organism>
<dbReference type="InterPro" id="IPR036873">
    <property type="entry name" value="Rhodanese-like_dom_sf"/>
</dbReference>
<feature type="chain" id="PRO_5045770247" evidence="1">
    <location>
        <begin position="21"/>
        <end position="119"/>
    </location>
</feature>
<dbReference type="CDD" id="cd00158">
    <property type="entry name" value="RHOD"/>
    <property type="match status" value="1"/>
</dbReference>
<keyword evidence="1" id="KW-0732">Signal</keyword>
<comment type="caution">
    <text evidence="3">The sequence shown here is derived from an EMBL/GenBank/DDBJ whole genome shotgun (WGS) entry which is preliminary data.</text>
</comment>
<dbReference type="Pfam" id="PF00581">
    <property type="entry name" value="Rhodanese"/>
    <property type="match status" value="1"/>
</dbReference>
<dbReference type="EMBL" id="JBHSAW010000004">
    <property type="protein sequence ID" value="MFC4095040.1"/>
    <property type="molecule type" value="Genomic_DNA"/>
</dbReference>
<reference evidence="4" key="1">
    <citation type="journal article" date="2019" name="Int. J. Syst. Evol. Microbiol.">
        <title>The Global Catalogue of Microorganisms (GCM) 10K type strain sequencing project: providing services to taxonomists for standard genome sequencing and annotation.</title>
        <authorList>
            <consortium name="The Broad Institute Genomics Platform"/>
            <consortium name="The Broad Institute Genome Sequencing Center for Infectious Disease"/>
            <person name="Wu L."/>
            <person name="Ma J."/>
        </authorList>
    </citation>
    <scope>NUCLEOTIDE SEQUENCE [LARGE SCALE GENOMIC DNA]</scope>
    <source>
        <strain evidence="4">CECT 7477</strain>
    </source>
</reference>
<dbReference type="PANTHER" id="PTHR45431:SF3">
    <property type="entry name" value="RHODANESE-LIKE DOMAIN-CONTAINING PROTEIN 15, CHLOROPLASTIC"/>
    <property type="match status" value="1"/>
</dbReference>
<dbReference type="Gene3D" id="3.40.250.10">
    <property type="entry name" value="Rhodanese-like domain"/>
    <property type="match status" value="1"/>
</dbReference>
<protein>
    <submittedName>
        <fullName evidence="3">Rhodanese-like domain-containing protein</fullName>
    </submittedName>
</protein>
<dbReference type="PANTHER" id="PTHR45431">
    <property type="entry name" value="RHODANESE-LIKE DOMAIN-CONTAINING PROTEIN 15, CHLOROPLASTIC"/>
    <property type="match status" value="1"/>
</dbReference>
<evidence type="ECO:0000259" key="2">
    <source>
        <dbReference type="PROSITE" id="PS50206"/>
    </source>
</evidence>